<evidence type="ECO:0000259" key="5">
    <source>
        <dbReference type="Pfam" id="PF00389"/>
    </source>
</evidence>
<evidence type="ECO:0000256" key="3">
    <source>
        <dbReference type="ARBA" id="ARBA00023027"/>
    </source>
</evidence>
<dbReference type="PROSITE" id="PS00671">
    <property type="entry name" value="D_2_HYDROXYACID_DH_3"/>
    <property type="match status" value="1"/>
</dbReference>
<dbReference type="Pfam" id="PF00389">
    <property type="entry name" value="2-Hacid_dh"/>
    <property type="match status" value="1"/>
</dbReference>
<dbReference type="PANTHER" id="PTHR43026:SF1">
    <property type="entry name" value="2-HYDROXYACID DEHYDROGENASE HOMOLOG 1-RELATED"/>
    <property type="match status" value="1"/>
</dbReference>
<dbReference type="InterPro" id="IPR006139">
    <property type="entry name" value="D-isomer_2_OHA_DH_cat_dom"/>
</dbReference>
<sequence length="370" mass="41015">MLALDLKLKCEIIKKKLAKIQERKAAFLHLDSHLVQQFVMKFIAYNVRQDERAYFENWSQENNIEIKLVADEVTSKNLSLSKGYDAVISFQTGIYPAEFFETLASYGIKDVSIRNVGVDNLDLAEAKKYGIAVTNVPAYSPNAIAEFSVAILLQLLRNQNIFRKRMAANDYRWAPFVGKEIRALTIGIVGTGRIGKAAIDIYKGFGAKILAFDPYHDPKLESEGIYIDTLEDLVAKVDVLTLHMPGSDKDGHLIDAKMIEKMKDGAYIINTARGSLIDAKALLTALKSGKLGGAGLDTYEFETPIFNHDLNETGVKDELFKELVALDNVVMTPHIAFYTETAVENMVNIALDSAKSVIETGTAPTLVQTK</sequence>
<dbReference type="CDD" id="cd12186">
    <property type="entry name" value="LDH"/>
    <property type="match status" value="1"/>
</dbReference>
<keyword evidence="2 4" id="KW-0560">Oxidoreductase</keyword>
<dbReference type="InterPro" id="IPR029753">
    <property type="entry name" value="D-isomer_DH_CS"/>
</dbReference>
<evidence type="ECO:0000259" key="6">
    <source>
        <dbReference type="Pfam" id="PF02826"/>
    </source>
</evidence>
<dbReference type="GO" id="GO:0008720">
    <property type="term" value="F:D-lactate dehydrogenase (NAD+) activity"/>
    <property type="evidence" value="ECO:0007669"/>
    <property type="project" value="TreeGrafter"/>
</dbReference>
<dbReference type="SUPFAM" id="SSF51735">
    <property type="entry name" value="NAD(P)-binding Rossmann-fold domains"/>
    <property type="match status" value="1"/>
</dbReference>
<proteinExistence type="inferred from homology"/>
<dbReference type="AlphaFoldDB" id="A0A0R2BAJ6"/>
<name>A0A0R2BAJ6_9LACO</name>
<comment type="similarity">
    <text evidence="1 4">Belongs to the D-isomer specific 2-hydroxyacid dehydrogenase family.</text>
</comment>
<dbReference type="PROSITE" id="PS00065">
    <property type="entry name" value="D_2_HYDROXYACID_DH_1"/>
    <property type="match status" value="1"/>
</dbReference>
<dbReference type="InterPro" id="IPR036291">
    <property type="entry name" value="NAD(P)-bd_dom_sf"/>
</dbReference>
<dbReference type="Proteomes" id="UP000051612">
    <property type="component" value="Unassembled WGS sequence"/>
</dbReference>
<dbReference type="Gene3D" id="3.40.50.720">
    <property type="entry name" value="NAD(P)-binding Rossmann-like Domain"/>
    <property type="match status" value="2"/>
</dbReference>
<dbReference type="PANTHER" id="PTHR43026">
    <property type="entry name" value="2-HYDROXYACID DEHYDROGENASE HOMOLOG 1-RELATED"/>
    <property type="match status" value="1"/>
</dbReference>
<evidence type="ECO:0000313" key="8">
    <source>
        <dbReference type="Proteomes" id="UP000051612"/>
    </source>
</evidence>
<evidence type="ECO:0000256" key="4">
    <source>
        <dbReference type="RuleBase" id="RU003719"/>
    </source>
</evidence>
<reference evidence="7 8" key="1">
    <citation type="journal article" date="2015" name="Genome Announc.">
        <title>Expanding the biotechnology potential of lactobacilli through comparative genomics of 213 strains and associated genera.</title>
        <authorList>
            <person name="Sun Z."/>
            <person name="Harris H.M."/>
            <person name="McCann A."/>
            <person name="Guo C."/>
            <person name="Argimon S."/>
            <person name="Zhang W."/>
            <person name="Yang X."/>
            <person name="Jeffery I.B."/>
            <person name="Cooney J.C."/>
            <person name="Kagawa T.F."/>
            <person name="Liu W."/>
            <person name="Song Y."/>
            <person name="Salvetti E."/>
            <person name="Wrobel A."/>
            <person name="Rasinkangas P."/>
            <person name="Parkhill J."/>
            <person name="Rea M.C."/>
            <person name="O'Sullivan O."/>
            <person name="Ritari J."/>
            <person name="Douillard F.P."/>
            <person name="Paul Ross R."/>
            <person name="Yang R."/>
            <person name="Briner A.E."/>
            <person name="Felis G.E."/>
            <person name="de Vos W.M."/>
            <person name="Barrangou R."/>
            <person name="Klaenhammer T.R."/>
            <person name="Caufield P.W."/>
            <person name="Cui Y."/>
            <person name="Zhang H."/>
            <person name="O'Toole P.W."/>
        </authorList>
    </citation>
    <scope>NUCLEOTIDE SEQUENCE [LARGE SCALE GENOMIC DNA]</scope>
    <source>
        <strain evidence="7 8">DSM 20452</strain>
    </source>
</reference>
<dbReference type="EMBL" id="AYYN01000041">
    <property type="protein sequence ID" value="KRM76296.1"/>
    <property type="molecule type" value="Genomic_DNA"/>
</dbReference>
<organism evidence="7 8">
    <name type="scientific">Ligilactobacillus murinus DSM 20452 = NBRC 14221</name>
    <dbReference type="NCBI Taxonomy" id="1423772"/>
    <lineage>
        <taxon>Bacteria</taxon>
        <taxon>Bacillati</taxon>
        <taxon>Bacillota</taxon>
        <taxon>Bacilli</taxon>
        <taxon>Lactobacillales</taxon>
        <taxon>Lactobacillaceae</taxon>
        <taxon>Ligilactobacillus</taxon>
    </lineage>
</organism>
<dbReference type="GO" id="GO:0051287">
    <property type="term" value="F:NAD binding"/>
    <property type="evidence" value="ECO:0007669"/>
    <property type="project" value="InterPro"/>
</dbReference>
<gene>
    <name evidence="7" type="ORF">FC48_GL001878</name>
</gene>
<keyword evidence="3" id="KW-0520">NAD</keyword>
<protein>
    <submittedName>
        <fullName evidence="7">D-lactate dehydrogenase</fullName>
    </submittedName>
</protein>
<evidence type="ECO:0000256" key="1">
    <source>
        <dbReference type="ARBA" id="ARBA00005854"/>
    </source>
</evidence>
<dbReference type="InterPro" id="IPR029752">
    <property type="entry name" value="D-isomer_DH_CS1"/>
</dbReference>
<accession>A0A0R2BAJ6</accession>
<dbReference type="InterPro" id="IPR058205">
    <property type="entry name" value="D-LDH-like"/>
</dbReference>
<feature type="domain" description="D-isomer specific 2-hydroxyacid dehydrogenase NAD-binding" evidence="6">
    <location>
        <begin position="150"/>
        <end position="336"/>
    </location>
</feature>
<dbReference type="Pfam" id="PF02826">
    <property type="entry name" value="2-Hacid_dh_C"/>
    <property type="match status" value="1"/>
</dbReference>
<dbReference type="InterPro" id="IPR006140">
    <property type="entry name" value="D-isomer_DH_NAD-bd"/>
</dbReference>
<dbReference type="SUPFAM" id="SSF52283">
    <property type="entry name" value="Formate/glycerate dehydrogenase catalytic domain-like"/>
    <property type="match status" value="1"/>
</dbReference>
<evidence type="ECO:0000256" key="2">
    <source>
        <dbReference type="ARBA" id="ARBA00023002"/>
    </source>
</evidence>
<comment type="caution">
    <text evidence="7">The sequence shown here is derived from an EMBL/GenBank/DDBJ whole genome shotgun (WGS) entry which is preliminary data.</text>
</comment>
<feature type="domain" description="D-isomer specific 2-hydroxyacid dehydrogenase catalytic" evidence="5">
    <location>
        <begin position="45"/>
        <end position="367"/>
    </location>
</feature>
<dbReference type="PATRIC" id="fig|1423772.3.peg.2008"/>
<evidence type="ECO:0000313" key="7">
    <source>
        <dbReference type="EMBL" id="KRM76296.1"/>
    </source>
</evidence>